<protein>
    <submittedName>
        <fullName evidence="2">RES family NAD+ phosphorylase</fullName>
    </submittedName>
</protein>
<gene>
    <name evidence="2" type="ORF">WDS16_08320</name>
</gene>
<dbReference type="Proteomes" id="UP001432000">
    <property type="component" value="Chromosome"/>
</dbReference>
<dbReference type="InterPro" id="IPR014914">
    <property type="entry name" value="RES_dom"/>
</dbReference>
<keyword evidence="3" id="KW-1185">Reference proteome</keyword>
<feature type="domain" description="RES" evidence="1">
    <location>
        <begin position="3"/>
        <end position="139"/>
    </location>
</feature>
<evidence type="ECO:0000313" key="2">
    <source>
        <dbReference type="EMBL" id="WXG70483.1"/>
    </source>
</evidence>
<evidence type="ECO:0000313" key="3">
    <source>
        <dbReference type="Proteomes" id="UP001432000"/>
    </source>
</evidence>
<dbReference type="EMBL" id="CP147846">
    <property type="protein sequence ID" value="WXG70483.1"/>
    <property type="molecule type" value="Genomic_DNA"/>
</dbReference>
<proteinExistence type="predicted"/>
<sequence length="184" mass="19862">MEVFRCHSAARGPLWFANGGHGRFDLAGTYGTCFTAESEQITLLETWGGMRVVPSTELSTRAVKRLQATDTRVLADLTSNSAAQFGVTAEIFSTGKYRLTQLWASALRSAGFAGIRYWARHDLAHTHACLSLFDTAGAHTSAGENPQSYAVTETDTLSERPDLIEALQRDTGITVLPVPPSLSG</sequence>
<reference evidence="2 3" key="1">
    <citation type="submission" date="2024-03" db="EMBL/GenBank/DDBJ databases">
        <title>Natural products discovery in diverse microorganisms through a two-stage MS feature dereplication strategy.</title>
        <authorList>
            <person name="Zhang R."/>
        </authorList>
    </citation>
    <scope>NUCLEOTIDE SEQUENCE [LARGE SCALE GENOMIC DNA]</scope>
    <source>
        <strain evidence="2 3">18930</strain>
    </source>
</reference>
<accession>A0ABZ2PRI3</accession>
<organism evidence="2 3">
    <name type="scientific">Rhodococcus sovatensis</name>
    <dbReference type="NCBI Taxonomy" id="1805840"/>
    <lineage>
        <taxon>Bacteria</taxon>
        <taxon>Bacillati</taxon>
        <taxon>Actinomycetota</taxon>
        <taxon>Actinomycetes</taxon>
        <taxon>Mycobacteriales</taxon>
        <taxon>Nocardiaceae</taxon>
        <taxon>Rhodococcus</taxon>
    </lineage>
</organism>
<evidence type="ECO:0000259" key="1">
    <source>
        <dbReference type="Pfam" id="PF08808"/>
    </source>
</evidence>
<name>A0ABZ2PRI3_9NOCA</name>
<dbReference type="Pfam" id="PF08808">
    <property type="entry name" value="RES"/>
    <property type="match status" value="1"/>
</dbReference>
<dbReference type="RefSeq" id="WP_338891925.1">
    <property type="nucleotide sequence ID" value="NZ_CP147846.1"/>
</dbReference>